<dbReference type="InterPro" id="IPR016181">
    <property type="entry name" value="Acyl_CoA_acyltransferase"/>
</dbReference>
<organism evidence="2 3">
    <name type="scientific">Fontibacillus panacisegetis</name>
    <dbReference type="NCBI Taxonomy" id="670482"/>
    <lineage>
        <taxon>Bacteria</taxon>
        <taxon>Bacillati</taxon>
        <taxon>Bacillota</taxon>
        <taxon>Bacilli</taxon>
        <taxon>Bacillales</taxon>
        <taxon>Paenibacillaceae</taxon>
        <taxon>Fontibacillus</taxon>
    </lineage>
</organism>
<evidence type="ECO:0000313" key="2">
    <source>
        <dbReference type="EMBL" id="SDF79606.1"/>
    </source>
</evidence>
<dbReference type="EMBL" id="FNBG01000017">
    <property type="protein sequence ID" value="SDF79606.1"/>
    <property type="molecule type" value="Genomic_DNA"/>
</dbReference>
<dbReference type="AlphaFoldDB" id="A0A1G7NZX9"/>
<dbReference type="GO" id="GO:0016747">
    <property type="term" value="F:acyltransferase activity, transferring groups other than amino-acyl groups"/>
    <property type="evidence" value="ECO:0007669"/>
    <property type="project" value="InterPro"/>
</dbReference>
<dbReference type="Gene3D" id="3.40.630.30">
    <property type="match status" value="1"/>
</dbReference>
<dbReference type="CDD" id="cd04301">
    <property type="entry name" value="NAT_SF"/>
    <property type="match status" value="1"/>
</dbReference>
<dbReference type="STRING" id="670482.SAMN04488542_11764"/>
<name>A0A1G7NZX9_9BACL</name>
<protein>
    <submittedName>
        <fullName evidence="2">Protein N-acetyltransferase, RimJ/RimL family</fullName>
    </submittedName>
</protein>
<proteinExistence type="predicted"/>
<gene>
    <name evidence="2" type="ORF">SAMN04488542_11764</name>
</gene>
<keyword evidence="2" id="KW-0808">Transferase</keyword>
<dbReference type="InterPro" id="IPR000182">
    <property type="entry name" value="GNAT_dom"/>
</dbReference>
<reference evidence="2 3" key="1">
    <citation type="submission" date="2016-10" db="EMBL/GenBank/DDBJ databases">
        <authorList>
            <person name="de Groot N.N."/>
        </authorList>
    </citation>
    <scope>NUCLEOTIDE SEQUENCE [LARGE SCALE GENOMIC DNA]</scope>
    <source>
        <strain evidence="2 3">DSM 28129</strain>
    </source>
</reference>
<sequence>MDSEVLIQSRSIQFRKTILADLDYVIKAENDEQSRKFVAQWTREKHIEAIERRDQLHVVIEDLAGVKIGYMILAGLTNDNDCIELTRINISHKGQGYGKQAIRLIQKYVFHHLNAHRLWLDVKDFNDRAKHVYESNGFIAEGLLRECIKKNDTYESLIIMGILRDEFLKLTEG</sequence>
<evidence type="ECO:0000313" key="3">
    <source>
        <dbReference type="Proteomes" id="UP000198972"/>
    </source>
</evidence>
<dbReference type="SUPFAM" id="SSF55729">
    <property type="entry name" value="Acyl-CoA N-acyltransferases (Nat)"/>
    <property type="match status" value="1"/>
</dbReference>
<feature type="domain" description="N-acetyltransferase" evidence="1">
    <location>
        <begin position="12"/>
        <end position="165"/>
    </location>
</feature>
<dbReference type="RefSeq" id="WP_091231977.1">
    <property type="nucleotide sequence ID" value="NZ_FNBG01000017.1"/>
</dbReference>
<dbReference type="Proteomes" id="UP000198972">
    <property type="component" value="Unassembled WGS sequence"/>
</dbReference>
<evidence type="ECO:0000259" key="1">
    <source>
        <dbReference type="PROSITE" id="PS51186"/>
    </source>
</evidence>
<dbReference type="PANTHER" id="PTHR43415">
    <property type="entry name" value="SPERMIDINE N(1)-ACETYLTRANSFERASE"/>
    <property type="match status" value="1"/>
</dbReference>
<dbReference type="Pfam" id="PF00583">
    <property type="entry name" value="Acetyltransf_1"/>
    <property type="match status" value="1"/>
</dbReference>
<accession>A0A1G7NZX9</accession>
<dbReference type="PROSITE" id="PS51186">
    <property type="entry name" value="GNAT"/>
    <property type="match status" value="1"/>
</dbReference>
<keyword evidence="3" id="KW-1185">Reference proteome</keyword>
<dbReference type="OrthoDB" id="9795206at2"/>
<dbReference type="PANTHER" id="PTHR43415:SF3">
    <property type="entry name" value="GNAT-FAMILY ACETYLTRANSFERASE"/>
    <property type="match status" value="1"/>
</dbReference>